<dbReference type="EMBL" id="JAFBIT010000001">
    <property type="protein sequence ID" value="MCF2651943.1"/>
    <property type="molecule type" value="Genomic_DNA"/>
</dbReference>
<proteinExistence type="predicted"/>
<dbReference type="RefSeq" id="WP_235322967.1">
    <property type="nucleotide sequence ID" value="NZ_JAFBIT010000001.1"/>
</dbReference>
<accession>A0ABS9CLC1</accession>
<gene>
    <name evidence="1" type="ORF">JQM67_04955</name>
</gene>
<protein>
    <submittedName>
        <fullName evidence="1">Stage II sporulation protein R</fullName>
    </submittedName>
</protein>
<reference evidence="1 2" key="1">
    <citation type="submission" date="2020-12" db="EMBL/GenBank/DDBJ databases">
        <title>Whole genome sequences of gut porcine anaerobes.</title>
        <authorList>
            <person name="Kubasova T."/>
            <person name="Jahodarova E."/>
            <person name="Rychlik I."/>
        </authorList>
    </citation>
    <scope>NUCLEOTIDE SEQUENCE [LARGE SCALE GENOMIC DNA]</scope>
    <source>
        <strain evidence="1 2">An867</strain>
    </source>
</reference>
<evidence type="ECO:0000313" key="1">
    <source>
        <dbReference type="EMBL" id="MCF2651943.1"/>
    </source>
</evidence>
<evidence type="ECO:0000313" key="2">
    <source>
        <dbReference type="Proteomes" id="UP001299220"/>
    </source>
</evidence>
<comment type="caution">
    <text evidence="1">The sequence shown here is derived from an EMBL/GenBank/DDBJ whole genome shotgun (WGS) entry which is preliminary data.</text>
</comment>
<organism evidence="1 2">
    <name type="scientific">Anaeromassilibacillus senegalensis</name>
    <dbReference type="NCBI Taxonomy" id="1673717"/>
    <lineage>
        <taxon>Bacteria</taxon>
        <taxon>Bacillati</taxon>
        <taxon>Bacillota</taxon>
        <taxon>Clostridia</taxon>
        <taxon>Eubacteriales</taxon>
        <taxon>Acutalibacteraceae</taxon>
        <taxon>Anaeromassilibacillus</taxon>
    </lineage>
</organism>
<dbReference type="InterPro" id="IPR014202">
    <property type="entry name" value="Spore_II_R"/>
</dbReference>
<sequence>MKRFLRQDLLLRAAACGFVLTVLLSFTGFAARCGVLEDNVLRLHVIANSDSDADQAIKLRVRDTVLSEAENWYGDATDFNTALAAICTHLESLETAANRVLEEAEMPYGAKAEICEMYFPTRTYESYKLPAGKYRTLRITLGEAAGKNWWCVVFPSLCVPGASDLGSLPEGVGEIVSEPEKYEVKFKATELFSALLKLFDE</sequence>
<name>A0ABS9CLC1_9FIRM</name>
<dbReference type="Pfam" id="PF09551">
    <property type="entry name" value="Spore_II_R"/>
    <property type="match status" value="1"/>
</dbReference>
<dbReference type="Proteomes" id="UP001299220">
    <property type="component" value="Unassembled WGS sequence"/>
</dbReference>
<keyword evidence="2" id="KW-1185">Reference proteome</keyword>